<feature type="domain" description="Sulfatase N-terminal" evidence="6">
    <location>
        <begin position="766"/>
        <end position="992"/>
    </location>
</feature>
<dbReference type="CDD" id="cd16015">
    <property type="entry name" value="LTA_synthase"/>
    <property type="match status" value="1"/>
</dbReference>
<keyword evidence="4" id="KW-0812">Transmembrane</keyword>
<dbReference type="InterPro" id="IPR029044">
    <property type="entry name" value="Nucleotide-diphossugar_trans"/>
</dbReference>
<dbReference type="Gene3D" id="3.90.550.10">
    <property type="entry name" value="Spore Coat Polysaccharide Biosynthesis Protein SpsA, Chain A"/>
    <property type="match status" value="1"/>
</dbReference>
<dbReference type="Pfam" id="PF13641">
    <property type="entry name" value="Glyco_tranf_2_3"/>
    <property type="match status" value="1"/>
</dbReference>
<keyword evidence="2" id="KW-0328">Glycosyltransferase</keyword>
<feature type="transmembrane region" description="Helical" evidence="4">
    <location>
        <begin position="641"/>
        <end position="659"/>
    </location>
</feature>
<feature type="transmembrane region" description="Helical" evidence="4">
    <location>
        <begin position="380"/>
        <end position="404"/>
    </location>
</feature>
<feature type="transmembrane region" description="Helical" evidence="4">
    <location>
        <begin position="512"/>
        <end position="530"/>
    </location>
</feature>
<evidence type="ECO:0000259" key="5">
    <source>
        <dbReference type="Pfam" id="PF00535"/>
    </source>
</evidence>
<dbReference type="Gene3D" id="3.40.720.10">
    <property type="entry name" value="Alkaline Phosphatase, subunit A"/>
    <property type="match status" value="1"/>
</dbReference>
<dbReference type="GO" id="GO:0016757">
    <property type="term" value="F:glycosyltransferase activity"/>
    <property type="evidence" value="ECO:0007669"/>
    <property type="project" value="UniProtKB-KW"/>
</dbReference>
<dbReference type="RefSeq" id="WP_115374162.1">
    <property type="nucleotide sequence ID" value="NZ_QASA01000001.1"/>
</dbReference>
<evidence type="ECO:0000256" key="2">
    <source>
        <dbReference type="ARBA" id="ARBA00022676"/>
    </source>
</evidence>
<dbReference type="PANTHER" id="PTHR43630">
    <property type="entry name" value="POLY-BETA-1,6-N-ACETYL-D-GLUCOSAMINE SYNTHASE"/>
    <property type="match status" value="1"/>
</dbReference>
<accession>A0A369QN40</accession>
<keyword evidence="3" id="KW-0808">Transferase</keyword>
<evidence type="ECO:0000256" key="4">
    <source>
        <dbReference type="SAM" id="Phobius"/>
    </source>
</evidence>
<dbReference type="Proteomes" id="UP000253919">
    <property type="component" value="Unassembled WGS sequence"/>
</dbReference>
<comment type="similarity">
    <text evidence="1">Belongs to the glycosyltransferase 2 family.</text>
</comment>
<gene>
    <name evidence="7" type="ORF">AHMF7616_03719</name>
</gene>
<feature type="domain" description="Glycosyltransferase 2-like" evidence="5">
    <location>
        <begin position="59"/>
        <end position="108"/>
    </location>
</feature>
<keyword evidence="4" id="KW-1133">Transmembrane helix</keyword>
<name>A0A369QN40_9BACT</name>
<dbReference type="InterPro" id="IPR001173">
    <property type="entry name" value="Glyco_trans_2-like"/>
</dbReference>
<evidence type="ECO:0000256" key="1">
    <source>
        <dbReference type="ARBA" id="ARBA00006739"/>
    </source>
</evidence>
<dbReference type="SUPFAM" id="SSF53448">
    <property type="entry name" value="Nucleotide-diphospho-sugar transferases"/>
    <property type="match status" value="1"/>
</dbReference>
<comment type="caution">
    <text evidence="7">The sequence shown here is derived from an EMBL/GenBank/DDBJ whole genome shotgun (WGS) entry which is preliminary data.</text>
</comment>
<dbReference type="InterPro" id="IPR000917">
    <property type="entry name" value="Sulfatase_N"/>
</dbReference>
<feature type="transmembrane region" description="Helical" evidence="4">
    <location>
        <begin position="550"/>
        <end position="575"/>
    </location>
</feature>
<evidence type="ECO:0000313" key="8">
    <source>
        <dbReference type="Proteomes" id="UP000253919"/>
    </source>
</evidence>
<proteinExistence type="inferred from homology"/>
<dbReference type="Pfam" id="PF00535">
    <property type="entry name" value="Glycos_transf_2"/>
    <property type="match status" value="1"/>
</dbReference>
<sequence>MALLYNLFEYGILVYAIALLCCYIALGIFAIAEALTYFRKSRLTDYTLLASSPYAPSVSILAPAYNEGANIVENVRSLLNIYYNQLELIIINDGSKDDSMQKLIAAYQLEQATVSYNEQLPSKQVNAIYKSTNSTHNNLVVYNEQLPTKRVRAVYKSTNPVYGKLVVIDKENGGKADALNAGINLASHQYLVCIDVDCILEQDALLKLLKPFMEESDKKVIAAGGVVRIANSCVFENGKLVEVNLPKQLLPRFQALEYIRAFLLGRMAWSRLNGLLLISGAFGAFDRKIAIEAGGYNPKTVGEDMELVVRMRRYMADRQIPYKVAFVPDPLCWTEAPASYKILGRQRNRWMRGTIETLRIHQKLFLNPRYGILGLLSYPYWFFFELLAPVIEFGGMVFFIALAIMGLINWPYFLALTAFILIFGWLFSVFAILMEVATFNQYKKRGEVGKLIFTALLEPFLFHPFVVWSSIRGIMDLVRKDTSWGEMTRQGFQGAAANAEVQPRTTYNGWTILTDYISLSACLLLFWLGLRGLDFLQTGLIHSFPESPAVVFSVAILNDLSFFLVFSLLLAPIYCLSALISTRLARITTIAIMALTTLISFGLMHYFQTALVPLGADIQSYSWQDLQQTVGASGEVNIKNGIALIGIGFAFFATFYWFSPVLRHTARWIYLAVMLIIICWLGAGLVFSNKPWINQEYAQNLSQNKLAYFVTTNYDYLFPAATESSETASNPDNEIKYVQEKQYPFLRVNGTPDVLSPFFKSTTTPPHVVIIMVEGLGRAFTQENAYLGSFTPFLDSLSHHSLYWENFLSNGGRTFAVLPSLLGSLPFGKGGFNEMQPMPEHLSLFSILKANGYNTSFYYGGNADFDNMSGFLKAQKVDNLYDIKSFPKNYPKLPSENGFTWGYGDKELYQYNVTNNRFLNQAGKPTLQVLLTVASHSPFQVNNQAHYLQLFKKRLQSLGLSETQKQERQAYAPQFASIMYADDALRSFIKNSSSLPGFENTIF</sequence>
<dbReference type="OrthoDB" id="9766299at2"/>
<dbReference type="PANTHER" id="PTHR43630:SF1">
    <property type="entry name" value="POLY-BETA-1,6-N-ACETYL-D-GLUCOSAMINE SYNTHASE"/>
    <property type="match status" value="1"/>
</dbReference>
<dbReference type="CDD" id="cd06423">
    <property type="entry name" value="CESA_like"/>
    <property type="match status" value="1"/>
</dbReference>
<protein>
    <submittedName>
        <fullName evidence="7">Uncharacterized protein</fullName>
    </submittedName>
</protein>
<organism evidence="7 8">
    <name type="scientific">Adhaeribacter pallidiroseus</name>
    <dbReference type="NCBI Taxonomy" id="2072847"/>
    <lineage>
        <taxon>Bacteria</taxon>
        <taxon>Pseudomonadati</taxon>
        <taxon>Bacteroidota</taxon>
        <taxon>Cytophagia</taxon>
        <taxon>Cytophagales</taxon>
        <taxon>Hymenobacteraceae</taxon>
        <taxon>Adhaeribacter</taxon>
    </lineage>
</organism>
<keyword evidence="4" id="KW-0472">Membrane</keyword>
<feature type="transmembrane region" description="Helical" evidence="4">
    <location>
        <begin position="668"/>
        <end position="687"/>
    </location>
</feature>
<evidence type="ECO:0000313" key="7">
    <source>
        <dbReference type="EMBL" id="RDC65095.1"/>
    </source>
</evidence>
<dbReference type="InterPro" id="IPR017850">
    <property type="entry name" value="Alkaline_phosphatase_core_sf"/>
</dbReference>
<dbReference type="EMBL" id="QASA01000001">
    <property type="protein sequence ID" value="RDC65095.1"/>
    <property type="molecule type" value="Genomic_DNA"/>
</dbReference>
<dbReference type="SUPFAM" id="SSF53649">
    <property type="entry name" value="Alkaline phosphatase-like"/>
    <property type="match status" value="1"/>
</dbReference>
<feature type="transmembrane region" description="Helical" evidence="4">
    <location>
        <begin position="12"/>
        <end position="32"/>
    </location>
</feature>
<evidence type="ECO:0000259" key="6">
    <source>
        <dbReference type="Pfam" id="PF00884"/>
    </source>
</evidence>
<reference evidence="7 8" key="1">
    <citation type="submission" date="2018-04" db="EMBL/GenBank/DDBJ databases">
        <title>Adhaeribacter sp. HMF7616 genome sequencing and assembly.</title>
        <authorList>
            <person name="Kang H."/>
            <person name="Kang J."/>
            <person name="Cha I."/>
            <person name="Kim H."/>
            <person name="Joh K."/>
        </authorList>
    </citation>
    <scope>NUCLEOTIDE SEQUENCE [LARGE SCALE GENOMIC DNA]</scope>
    <source>
        <strain evidence="7 8">HMF7616</strain>
    </source>
</reference>
<evidence type="ECO:0000256" key="3">
    <source>
        <dbReference type="ARBA" id="ARBA00022679"/>
    </source>
</evidence>
<dbReference type="Pfam" id="PF00884">
    <property type="entry name" value="Sulfatase"/>
    <property type="match status" value="1"/>
</dbReference>
<feature type="transmembrane region" description="Helical" evidence="4">
    <location>
        <begin position="587"/>
        <end position="607"/>
    </location>
</feature>
<dbReference type="AlphaFoldDB" id="A0A369QN40"/>
<keyword evidence="8" id="KW-1185">Reference proteome</keyword>
<feature type="transmembrane region" description="Helical" evidence="4">
    <location>
        <begin position="410"/>
        <end position="434"/>
    </location>
</feature>